<accession>A0ABT2SD51</accession>
<gene>
    <name evidence="2" type="ORF">OCV43_06820</name>
</gene>
<dbReference type="InterPro" id="IPR005814">
    <property type="entry name" value="Aminotrans_3"/>
</dbReference>
<evidence type="ECO:0000313" key="3">
    <source>
        <dbReference type="Proteomes" id="UP001209666"/>
    </source>
</evidence>
<evidence type="ECO:0000313" key="2">
    <source>
        <dbReference type="EMBL" id="MCU6716988.1"/>
    </source>
</evidence>
<dbReference type="GO" id="GO:0008483">
    <property type="term" value="F:transaminase activity"/>
    <property type="evidence" value="ECO:0007669"/>
    <property type="project" value="UniProtKB-KW"/>
</dbReference>
<keyword evidence="2" id="KW-0032">Aminotransferase</keyword>
<comment type="cofactor">
    <cofactor evidence="1">
        <name>pyridoxal 5'-phosphate</name>
        <dbReference type="ChEBI" id="CHEBI:597326"/>
    </cofactor>
</comment>
<dbReference type="InterPro" id="IPR050103">
    <property type="entry name" value="Class-III_PLP-dep_AT"/>
</dbReference>
<comment type="caution">
    <text evidence="2">The sequence shown here is derived from an EMBL/GenBank/DDBJ whole genome shotgun (WGS) entry which is preliminary data.</text>
</comment>
<protein>
    <submittedName>
        <fullName evidence="2">Aminotransferase class III-fold pyridoxal phosphate-dependent enzyme</fullName>
    </submittedName>
</protein>
<dbReference type="Gene3D" id="3.40.640.10">
    <property type="entry name" value="Type I PLP-dependent aspartate aminotransferase-like (Major domain)"/>
    <property type="match status" value="1"/>
</dbReference>
<dbReference type="PROSITE" id="PS00600">
    <property type="entry name" value="AA_TRANSFER_CLASS_3"/>
    <property type="match status" value="1"/>
</dbReference>
<evidence type="ECO:0000256" key="1">
    <source>
        <dbReference type="ARBA" id="ARBA00001933"/>
    </source>
</evidence>
<dbReference type="InterPro" id="IPR049704">
    <property type="entry name" value="Aminotrans_3_PPA_site"/>
</dbReference>
<proteinExistence type="predicted"/>
<dbReference type="InterPro" id="IPR015421">
    <property type="entry name" value="PyrdxlP-dep_Trfase_major"/>
</dbReference>
<dbReference type="Proteomes" id="UP001209666">
    <property type="component" value="Unassembled WGS sequence"/>
</dbReference>
<sequence length="114" mass="12688">MTEEERTDYALFELNKLLKYVVYPEDVACIYMVPVMGEGGYVVPSRKFVQSVREICDKHGILLIFDEIQCGYGRTGKMWASQNFDVVPDIMTVGKAIADGLPMSAVISPPGNYG</sequence>
<dbReference type="EMBL" id="JAOQKI010000008">
    <property type="protein sequence ID" value="MCU6716988.1"/>
    <property type="molecule type" value="Genomic_DNA"/>
</dbReference>
<reference evidence="2 3" key="1">
    <citation type="journal article" date="2021" name="ISME Commun">
        <title>Automated analysis of genomic sequences facilitates high-throughput and comprehensive description of bacteria.</title>
        <authorList>
            <person name="Hitch T.C.A."/>
        </authorList>
    </citation>
    <scope>NUCLEOTIDE SEQUENCE [LARGE SCALE GENOMIC DNA]</scope>
    <source>
        <strain evidence="2 3">Sanger_19</strain>
    </source>
</reference>
<dbReference type="SUPFAM" id="SSF53383">
    <property type="entry name" value="PLP-dependent transferases"/>
    <property type="match status" value="1"/>
</dbReference>
<dbReference type="Pfam" id="PF00202">
    <property type="entry name" value="Aminotran_3"/>
    <property type="match status" value="1"/>
</dbReference>
<dbReference type="PANTHER" id="PTHR11986">
    <property type="entry name" value="AMINOTRANSFERASE CLASS III"/>
    <property type="match status" value="1"/>
</dbReference>
<dbReference type="InterPro" id="IPR015424">
    <property type="entry name" value="PyrdxlP-dep_Trfase"/>
</dbReference>
<keyword evidence="2" id="KW-0808">Transferase</keyword>
<name>A0ABT2SD51_9FIRM</name>
<organism evidence="2 3">
    <name type="scientific">Roseburia amylophila</name>
    <dbReference type="NCBI Taxonomy" id="2981794"/>
    <lineage>
        <taxon>Bacteria</taxon>
        <taxon>Bacillati</taxon>
        <taxon>Bacillota</taxon>
        <taxon>Clostridia</taxon>
        <taxon>Lachnospirales</taxon>
        <taxon>Lachnospiraceae</taxon>
        <taxon>Roseburia</taxon>
    </lineage>
</organism>
<keyword evidence="3" id="KW-1185">Reference proteome</keyword>